<dbReference type="NCBIfam" id="TIGR00135">
    <property type="entry name" value="gatC"/>
    <property type="match status" value="1"/>
</dbReference>
<dbReference type="GO" id="GO:0005524">
    <property type="term" value="F:ATP binding"/>
    <property type="evidence" value="ECO:0007669"/>
    <property type="project" value="UniProtKB-KW"/>
</dbReference>
<comment type="caution">
    <text evidence="2">The sequence shown here is derived from an EMBL/GenBank/DDBJ whole genome shotgun (WGS) entry which is preliminary data.</text>
</comment>
<dbReference type="AlphaFoldDB" id="A0A1G2BFX1"/>
<protein>
    <recommendedName>
        <fullName evidence="1">Aspartyl/glutamyl-tRNA(Asn/Gln) amidotransferase subunit C</fullName>
        <shortName evidence="1">Asp/Glu-ADT subunit C</shortName>
        <ecNumber evidence="1">6.3.5.-</ecNumber>
    </recommendedName>
</protein>
<keyword evidence="1" id="KW-0067">ATP-binding</keyword>
<dbReference type="PANTHER" id="PTHR15004">
    <property type="entry name" value="GLUTAMYL-TRNA(GLN) AMIDOTRANSFERASE SUBUNIT C, MITOCHONDRIAL"/>
    <property type="match status" value="1"/>
</dbReference>
<proteinExistence type="inferred from homology"/>
<keyword evidence="1" id="KW-0436">Ligase</keyword>
<reference evidence="2 3" key="1">
    <citation type="journal article" date="2016" name="Nat. Commun.">
        <title>Thousands of microbial genomes shed light on interconnected biogeochemical processes in an aquifer system.</title>
        <authorList>
            <person name="Anantharaman K."/>
            <person name="Brown C.T."/>
            <person name="Hug L.A."/>
            <person name="Sharon I."/>
            <person name="Castelle C.J."/>
            <person name="Probst A.J."/>
            <person name="Thomas B.C."/>
            <person name="Singh A."/>
            <person name="Wilkins M.J."/>
            <person name="Karaoz U."/>
            <person name="Brodie E.L."/>
            <person name="Williams K.H."/>
            <person name="Hubbard S.S."/>
            <person name="Banfield J.F."/>
        </authorList>
    </citation>
    <scope>NUCLEOTIDE SEQUENCE [LARGE SCALE GENOMIC DNA]</scope>
</reference>
<dbReference type="HAMAP" id="MF_00122">
    <property type="entry name" value="GatC"/>
    <property type="match status" value="1"/>
</dbReference>
<organism evidence="2 3">
    <name type="scientific">Candidatus Kerfeldbacteria bacterium RIFOXYB2_FULL_38_14</name>
    <dbReference type="NCBI Taxonomy" id="1798547"/>
    <lineage>
        <taxon>Bacteria</taxon>
        <taxon>Candidatus Kerfeldiibacteriota</taxon>
    </lineage>
</organism>
<keyword evidence="1" id="KW-0648">Protein biosynthesis</keyword>
<comment type="catalytic activity">
    <reaction evidence="1">
        <text>L-glutamyl-tRNA(Gln) + L-glutamine + ATP + H2O = L-glutaminyl-tRNA(Gln) + L-glutamate + ADP + phosphate + H(+)</text>
        <dbReference type="Rhea" id="RHEA:17521"/>
        <dbReference type="Rhea" id="RHEA-COMP:9681"/>
        <dbReference type="Rhea" id="RHEA-COMP:9684"/>
        <dbReference type="ChEBI" id="CHEBI:15377"/>
        <dbReference type="ChEBI" id="CHEBI:15378"/>
        <dbReference type="ChEBI" id="CHEBI:29985"/>
        <dbReference type="ChEBI" id="CHEBI:30616"/>
        <dbReference type="ChEBI" id="CHEBI:43474"/>
        <dbReference type="ChEBI" id="CHEBI:58359"/>
        <dbReference type="ChEBI" id="CHEBI:78520"/>
        <dbReference type="ChEBI" id="CHEBI:78521"/>
        <dbReference type="ChEBI" id="CHEBI:456216"/>
    </reaction>
</comment>
<dbReference type="InterPro" id="IPR003837">
    <property type="entry name" value="GatC"/>
</dbReference>
<dbReference type="Gene3D" id="1.10.20.60">
    <property type="entry name" value="Glu-tRNAGln amidotransferase C subunit, N-terminal domain"/>
    <property type="match status" value="1"/>
</dbReference>
<dbReference type="EMBL" id="MHKI01000004">
    <property type="protein sequence ID" value="OGY88081.1"/>
    <property type="molecule type" value="Genomic_DNA"/>
</dbReference>
<dbReference type="GO" id="GO:0006450">
    <property type="term" value="P:regulation of translational fidelity"/>
    <property type="evidence" value="ECO:0007669"/>
    <property type="project" value="InterPro"/>
</dbReference>
<gene>
    <name evidence="1" type="primary">gatC</name>
    <name evidence="2" type="ORF">A2319_01470</name>
</gene>
<sequence>MSISKETILKIADLAKLEIDKDEEKRLTHELQQILDYFSSLQEVDTKDVEGTNQVTGLTNIFRNDQVQEYPEEKRKKLFQDTLRVKDKCIIVPKIINN</sequence>
<name>A0A1G2BFX1_9BACT</name>
<comment type="function">
    <text evidence="1">Allows the formation of correctly charged Asn-tRNA(Asn) or Gln-tRNA(Gln) through the transamidation of misacylated Asp-tRNA(Asn) or Glu-tRNA(Gln) in organisms which lack either or both of asparaginyl-tRNA or glutaminyl-tRNA synthetases. The reaction takes place in the presence of glutamine and ATP through an activated phospho-Asp-tRNA(Asn) or phospho-Glu-tRNA(Gln).</text>
</comment>
<dbReference type="Pfam" id="PF02686">
    <property type="entry name" value="GatC"/>
    <property type="match status" value="1"/>
</dbReference>
<dbReference type="GO" id="GO:0050566">
    <property type="term" value="F:asparaginyl-tRNA synthase (glutamine-hydrolyzing) activity"/>
    <property type="evidence" value="ECO:0007669"/>
    <property type="project" value="RHEA"/>
</dbReference>
<accession>A0A1G2BFX1</accession>
<dbReference type="SUPFAM" id="SSF141000">
    <property type="entry name" value="Glu-tRNAGln amidotransferase C subunit"/>
    <property type="match status" value="1"/>
</dbReference>
<comment type="catalytic activity">
    <reaction evidence="1">
        <text>L-aspartyl-tRNA(Asn) + L-glutamine + ATP + H2O = L-asparaginyl-tRNA(Asn) + L-glutamate + ADP + phosphate + 2 H(+)</text>
        <dbReference type="Rhea" id="RHEA:14513"/>
        <dbReference type="Rhea" id="RHEA-COMP:9674"/>
        <dbReference type="Rhea" id="RHEA-COMP:9677"/>
        <dbReference type="ChEBI" id="CHEBI:15377"/>
        <dbReference type="ChEBI" id="CHEBI:15378"/>
        <dbReference type="ChEBI" id="CHEBI:29985"/>
        <dbReference type="ChEBI" id="CHEBI:30616"/>
        <dbReference type="ChEBI" id="CHEBI:43474"/>
        <dbReference type="ChEBI" id="CHEBI:58359"/>
        <dbReference type="ChEBI" id="CHEBI:78515"/>
        <dbReference type="ChEBI" id="CHEBI:78516"/>
        <dbReference type="ChEBI" id="CHEBI:456216"/>
    </reaction>
</comment>
<comment type="subunit">
    <text evidence="1">Heterotrimer of A, B and C subunits.</text>
</comment>
<dbReference type="InterPro" id="IPR036113">
    <property type="entry name" value="Asp/Glu-ADT_sf_sub_c"/>
</dbReference>
<evidence type="ECO:0000313" key="2">
    <source>
        <dbReference type="EMBL" id="OGY88081.1"/>
    </source>
</evidence>
<dbReference type="GO" id="GO:0006412">
    <property type="term" value="P:translation"/>
    <property type="evidence" value="ECO:0007669"/>
    <property type="project" value="UniProtKB-UniRule"/>
</dbReference>
<dbReference type="EC" id="6.3.5.-" evidence="1"/>
<dbReference type="PANTHER" id="PTHR15004:SF0">
    <property type="entry name" value="GLUTAMYL-TRNA(GLN) AMIDOTRANSFERASE SUBUNIT C, MITOCHONDRIAL"/>
    <property type="match status" value="1"/>
</dbReference>
<evidence type="ECO:0000256" key="1">
    <source>
        <dbReference type="HAMAP-Rule" id="MF_00122"/>
    </source>
</evidence>
<evidence type="ECO:0000313" key="3">
    <source>
        <dbReference type="Proteomes" id="UP000176420"/>
    </source>
</evidence>
<dbReference type="GO" id="GO:0050567">
    <property type="term" value="F:glutaminyl-tRNA synthase (glutamine-hydrolyzing) activity"/>
    <property type="evidence" value="ECO:0007669"/>
    <property type="project" value="UniProtKB-UniRule"/>
</dbReference>
<comment type="similarity">
    <text evidence="1">Belongs to the GatC family.</text>
</comment>
<dbReference type="GO" id="GO:0070681">
    <property type="term" value="P:glutaminyl-tRNAGln biosynthesis via transamidation"/>
    <property type="evidence" value="ECO:0007669"/>
    <property type="project" value="TreeGrafter"/>
</dbReference>
<keyword evidence="1" id="KW-0547">Nucleotide-binding</keyword>
<dbReference type="Proteomes" id="UP000176420">
    <property type="component" value="Unassembled WGS sequence"/>
</dbReference>